<dbReference type="EMBL" id="VJMI01000803">
    <property type="protein sequence ID" value="KAF0775901.1"/>
    <property type="molecule type" value="Genomic_DNA"/>
</dbReference>
<evidence type="ECO:0000313" key="1">
    <source>
        <dbReference type="EMBL" id="KAF0775901.1"/>
    </source>
</evidence>
<dbReference type="Proteomes" id="UP000469452">
    <property type="component" value="Unassembled WGS sequence"/>
</dbReference>
<protein>
    <submittedName>
        <fullName evidence="1">Uncharacterized protein</fullName>
    </submittedName>
</protein>
<reference evidence="1 2" key="1">
    <citation type="submission" date="2019-06" db="EMBL/GenBank/DDBJ databases">
        <title>Genomics analysis of Aphanomyces spp. identifies a new class of oomycete effector associated with host adaptation.</title>
        <authorList>
            <person name="Gaulin E."/>
        </authorList>
    </citation>
    <scope>NUCLEOTIDE SEQUENCE [LARGE SCALE GENOMIC DNA]</scope>
    <source>
        <strain evidence="1 2">E</strain>
    </source>
</reference>
<dbReference type="AlphaFoldDB" id="A0A6A5AZI5"/>
<name>A0A6A5AZI5_APHAT</name>
<accession>A0A6A5AZI5</accession>
<comment type="caution">
    <text evidence="1">The sequence shown here is derived from an EMBL/GenBank/DDBJ whole genome shotgun (WGS) entry which is preliminary data.</text>
</comment>
<organism evidence="1 2">
    <name type="scientific">Aphanomyces astaci</name>
    <name type="common">Crayfish plague agent</name>
    <dbReference type="NCBI Taxonomy" id="112090"/>
    <lineage>
        <taxon>Eukaryota</taxon>
        <taxon>Sar</taxon>
        <taxon>Stramenopiles</taxon>
        <taxon>Oomycota</taxon>
        <taxon>Saprolegniomycetes</taxon>
        <taxon>Saprolegniales</taxon>
        <taxon>Verrucalvaceae</taxon>
        <taxon>Aphanomyces</taxon>
    </lineage>
</organism>
<gene>
    <name evidence="1" type="ORF">AaE_000399</name>
</gene>
<sequence length="112" mass="12516">MEQASLAALAIPPRRRGKYKKTSESAKRRNVGMYDMNGDWAAVAEAKGVKPSTARGWMYLESLTPKQLTRWLQTPPPLSRSSWIVFLLLLMTSLFHCDIACAEQISLYAAIG</sequence>
<proteinExistence type="predicted"/>
<evidence type="ECO:0000313" key="2">
    <source>
        <dbReference type="Proteomes" id="UP000469452"/>
    </source>
</evidence>